<feature type="region of interest" description="Disordered" evidence="1">
    <location>
        <begin position="400"/>
        <end position="428"/>
    </location>
</feature>
<feature type="non-terminal residue" evidence="2">
    <location>
        <position position="557"/>
    </location>
</feature>
<evidence type="ECO:0008006" key="4">
    <source>
        <dbReference type="Google" id="ProtNLM"/>
    </source>
</evidence>
<comment type="caution">
    <text evidence="2">The sequence shown here is derived from an EMBL/GenBank/DDBJ whole genome shotgun (WGS) entry which is preliminary data.</text>
</comment>
<name>A0ABN9R4I4_9DINO</name>
<reference evidence="2" key="1">
    <citation type="submission" date="2023-10" db="EMBL/GenBank/DDBJ databases">
        <authorList>
            <person name="Chen Y."/>
            <person name="Shah S."/>
            <person name="Dougan E. K."/>
            <person name="Thang M."/>
            <person name="Chan C."/>
        </authorList>
    </citation>
    <scope>NUCLEOTIDE SEQUENCE [LARGE SCALE GENOMIC DNA]</scope>
</reference>
<organism evidence="2 3">
    <name type="scientific">Prorocentrum cordatum</name>
    <dbReference type="NCBI Taxonomy" id="2364126"/>
    <lineage>
        <taxon>Eukaryota</taxon>
        <taxon>Sar</taxon>
        <taxon>Alveolata</taxon>
        <taxon>Dinophyceae</taxon>
        <taxon>Prorocentrales</taxon>
        <taxon>Prorocentraceae</taxon>
        <taxon>Prorocentrum</taxon>
    </lineage>
</organism>
<accession>A0ABN9R4I4</accession>
<evidence type="ECO:0000313" key="3">
    <source>
        <dbReference type="Proteomes" id="UP001189429"/>
    </source>
</evidence>
<evidence type="ECO:0000256" key="1">
    <source>
        <dbReference type="SAM" id="MobiDB-lite"/>
    </source>
</evidence>
<dbReference type="EMBL" id="CAUYUJ010005447">
    <property type="protein sequence ID" value="CAK0813697.1"/>
    <property type="molecule type" value="Genomic_DNA"/>
</dbReference>
<sequence length="557" mass="60028">ASRYRPADASKRALNNFALQLIRTFRVEIGNQTVAPDWATSMQQEIIEAHRKKFQPIKKDLTEKQENMEGHVKQFRLTHPINHKMQILVDPGHLTEVLNYFREALRDHGINFNGRELWATEERHPSVQKQYASKGKLNDFVEESADASAQVKVLWGPEFEVSLEIEENGNKTQTIVGHVLQGRPPDGRGALRHFSRVFTCALTAAGTAKADTAWSFGISCKLARVSVEALDLTVPLRRSLRVGYRSACGSEGVRSAKVIAGAAKVSAGRAKLMRWRIVAPQMNWAIDRVARRRSAVLFFARATMSISIRCWPSAVKTCPCPRFLKGAQLIIASTCIASACVTASITASIFFSTLDGGAHSHERLPQACRHVVPTCPGRGLVRRLGGKVGRLRHHGRSTSIARSAGISSGASGAGGAGGSGGRARRGCSSGGRSPLLAQGLGLHGLVGAALGLLGAALLLPSSSQGLASLLELLADLLGLGTLLLNLPARQPNLSGRIPHHFGLAGPLDVRRSVELRGGGGQRSGRRRRCQVAEGSLELRTRRQQSGRGSTKLLSMVI</sequence>
<evidence type="ECO:0000313" key="2">
    <source>
        <dbReference type="EMBL" id="CAK0813697.1"/>
    </source>
</evidence>
<gene>
    <name evidence="2" type="ORF">PCOR1329_LOCUS17526</name>
</gene>
<protein>
    <recommendedName>
        <fullName evidence="4">V-type proton ATPase subunit a</fullName>
    </recommendedName>
</protein>
<feature type="compositionally biased region" description="Low complexity" evidence="1">
    <location>
        <begin position="400"/>
        <end position="410"/>
    </location>
</feature>
<keyword evidence="3" id="KW-1185">Reference proteome</keyword>
<proteinExistence type="predicted"/>
<feature type="compositionally biased region" description="Gly residues" evidence="1">
    <location>
        <begin position="411"/>
        <end position="421"/>
    </location>
</feature>
<dbReference type="Proteomes" id="UP001189429">
    <property type="component" value="Unassembled WGS sequence"/>
</dbReference>
<feature type="non-terminal residue" evidence="2">
    <location>
        <position position="1"/>
    </location>
</feature>